<evidence type="ECO:0000313" key="2">
    <source>
        <dbReference type="EMBL" id="CAJ2508347.1"/>
    </source>
</evidence>
<feature type="region of interest" description="Disordered" evidence="1">
    <location>
        <begin position="61"/>
        <end position="83"/>
    </location>
</feature>
<accession>A0AAI8VPH2</accession>
<dbReference type="AlphaFoldDB" id="A0AAI8VPH2"/>
<keyword evidence="3" id="KW-1185">Reference proteome</keyword>
<organism evidence="2 3">
    <name type="scientific">Anthostomella pinea</name>
    <dbReference type="NCBI Taxonomy" id="933095"/>
    <lineage>
        <taxon>Eukaryota</taxon>
        <taxon>Fungi</taxon>
        <taxon>Dikarya</taxon>
        <taxon>Ascomycota</taxon>
        <taxon>Pezizomycotina</taxon>
        <taxon>Sordariomycetes</taxon>
        <taxon>Xylariomycetidae</taxon>
        <taxon>Xylariales</taxon>
        <taxon>Xylariaceae</taxon>
        <taxon>Anthostomella</taxon>
    </lineage>
</organism>
<reference evidence="2" key="1">
    <citation type="submission" date="2023-10" db="EMBL/GenBank/DDBJ databases">
        <authorList>
            <person name="Hackl T."/>
        </authorList>
    </citation>
    <scope>NUCLEOTIDE SEQUENCE</scope>
</reference>
<evidence type="ECO:0000313" key="3">
    <source>
        <dbReference type="Proteomes" id="UP001295740"/>
    </source>
</evidence>
<name>A0AAI8VPH2_9PEZI</name>
<protein>
    <submittedName>
        <fullName evidence="2">Uu.00g133730.m01.CDS01</fullName>
    </submittedName>
</protein>
<sequence>MSVDAKPIGHFVIEGADVNHPATGPSFVARSEERSELSRKVLPTASEATQALDVLASPLVQKGAGAPPADDLHNAHGYTSFHQ</sequence>
<gene>
    <name evidence="2" type="ORF">KHLLAP_LOCUS8815</name>
</gene>
<proteinExistence type="predicted"/>
<comment type="caution">
    <text evidence="2">The sequence shown here is derived from an EMBL/GenBank/DDBJ whole genome shotgun (WGS) entry which is preliminary data.</text>
</comment>
<evidence type="ECO:0000256" key="1">
    <source>
        <dbReference type="SAM" id="MobiDB-lite"/>
    </source>
</evidence>
<dbReference type="Proteomes" id="UP001295740">
    <property type="component" value="Unassembled WGS sequence"/>
</dbReference>
<dbReference type="EMBL" id="CAUWAG010000011">
    <property type="protein sequence ID" value="CAJ2508347.1"/>
    <property type="molecule type" value="Genomic_DNA"/>
</dbReference>